<organism evidence="2 3">
    <name type="scientific">Pelagimonas varians</name>
    <dbReference type="NCBI Taxonomy" id="696760"/>
    <lineage>
        <taxon>Bacteria</taxon>
        <taxon>Pseudomonadati</taxon>
        <taxon>Pseudomonadota</taxon>
        <taxon>Alphaproteobacteria</taxon>
        <taxon>Rhodobacterales</taxon>
        <taxon>Roseobacteraceae</taxon>
        <taxon>Pelagimonas</taxon>
    </lineage>
</organism>
<dbReference type="NCBIfam" id="TIGR01965">
    <property type="entry name" value="VCBS_repeat"/>
    <property type="match status" value="2"/>
</dbReference>
<proteinExistence type="predicted"/>
<evidence type="ECO:0000259" key="1">
    <source>
        <dbReference type="Pfam" id="PF17803"/>
    </source>
</evidence>
<accession>A0A238JNT2</accession>
<evidence type="ECO:0000313" key="2">
    <source>
        <dbReference type="EMBL" id="SMX32330.1"/>
    </source>
</evidence>
<protein>
    <recommendedName>
        <fullName evidence="1">RapA2 cadherin-like domain-containing protein</fullName>
    </recommendedName>
</protein>
<evidence type="ECO:0000313" key="3">
    <source>
        <dbReference type="Proteomes" id="UP000220836"/>
    </source>
</evidence>
<dbReference type="InterPro" id="IPR010221">
    <property type="entry name" value="VCBS_dom"/>
</dbReference>
<gene>
    <name evidence="2" type="ORF">PEV8663_00001</name>
</gene>
<feature type="domain" description="RapA2 cadherin-like" evidence="1">
    <location>
        <begin position="36"/>
        <end position="92"/>
    </location>
</feature>
<dbReference type="RefSeq" id="WP_170125773.1">
    <property type="nucleotide sequence ID" value="NZ_FXYH01000001.1"/>
</dbReference>
<dbReference type="Proteomes" id="UP000220836">
    <property type="component" value="Unassembled WGS sequence"/>
</dbReference>
<keyword evidence="3" id="KW-1185">Reference proteome</keyword>
<name>A0A238JNT2_9RHOB</name>
<reference evidence="2 3" key="1">
    <citation type="submission" date="2017-05" db="EMBL/GenBank/DDBJ databases">
        <authorList>
            <person name="Song R."/>
            <person name="Chenine A.L."/>
            <person name="Ruprecht R.M."/>
        </authorList>
    </citation>
    <scope>NUCLEOTIDE SEQUENCE [LARGE SCALE GENOMIC DNA]</scope>
    <source>
        <strain evidence="2 3">CECT 8663</strain>
    </source>
</reference>
<dbReference type="Pfam" id="PF17803">
    <property type="entry name" value="Cadherin_4"/>
    <property type="match status" value="1"/>
</dbReference>
<sequence>MQCVSGTAFDDLAVGETAVDTLTYSVLEEYGAISLATISVTVTGTDDAPVARPGFGDVDEDGNWTYELDNTDADPDAQDSGVSAVDSFVFEVNDGNGGNTQTSVDVCVHGQDDIAPAVGISVVDMTGRYQWGFTDCYASSRFGDINNTNQLGEVTTLLNDGYTAASSSSTDFSLVNSVNNYPGPVNTMTLDLEGNGTLVDTVDFVSSRIYSLGTVVEIEALDCGGQWVSIYSGTTCAIGVVSGAA</sequence>
<dbReference type="InterPro" id="IPR040853">
    <property type="entry name" value="RapA2_cadherin-like"/>
</dbReference>
<dbReference type="AlphaFoldDB" id="A0A238JNT2"/>
<dbReference type="EMBL" id="FXYH01000001">
    <property type="protein sequence ID" value="SMX32330.1"/>
    <property type="molecule type" value="Genomic_DNA"/>
</dbReference>